<comment type="caution">
    <text evidence="6">The sequence shown here is derived from an EMBL/GenBank/DDBJ whole genome shotgun (WGS) entry which is preliminary data.</text>
</comment>
<dbReference type="Gene3D" id="3.30.160.60">
    <property type="entry name" value="Classic Zinc Finger"/>
    <property type="match status" value="1"/>
</dbReference>
<evidence type="ECO:0000259" key="5">
    <source>
        <dbReference type="PROSITE" id="PS50119"/>
    </source>
</evidence>
<name>A0A9D3LZ72_ANGAN</name>
<evidence type="ECO:0000256" key="1">
    <source>
        <dbReference type="ARBA" id="ARBA00022771"/>
    </source>
</evidence>
<feature type="region of interest" description="Disordered" evidence="4">
    <location>
        <begin position="302"/>
        <end position="347"/>
    </location>
</feature>
<gene>
    <name evidence="6" type="ORF">ANANG_G00200780</name>
</gene>
<proteinExistence type="predicted"/>
<dbReference type="InterPro" id="IPR050143">
    <property type="entry name" value="TRIM/RBCC"/>
</dbReference>
<dbReference type="AlphaFoldDB" id="A0A9D3LZ72"/>
<feature type="domain" description="B box-type" evidence="5">
    <location>
        <begin position="155"/>
        <end position="196"/>
    </location>
</feature>
<dbReference type="EMBL" id="JAFIRN010000011">
    <property type="protein sequence ID" value="KAG5839046.1"/>
    <property type="molecule type" value="Genomic_DNA"/>
</dbReference>
<reference evidence="6" key="1">
    <citation type="submission" date="2021-01" db="EMBL/GenBank/DDBJ databases">
        <title>A chromosome-scale assembly of European eel, Anguilla anguilla.</title>
        <authorList>
            <person name="Henkel C."/>
            <person name="Jong-Raadsen S.A."/>
            <person name="Dufour S."/>
            <person name="Weltzien F.-A."/>
            <person name="Palstra A.P."/>
            <person name="Pelster B."/>
            <person name="Spaink H.P."/>
            <person name="Van Den Thillart G.E."/>
            <person name="Jansen H."/>
            <person name="Zahm M."/>
            <person name="Klopp C."/>
            <person name="Cedric C."/>
            <person name="Louis A."/>
            <person name="Berthelot C."/>
            <person name="Parey E."/>
            <person name="Roest Crollius H."/>
            <person name="Montfort J."/>
            <person name="Robinson-Rechavi M."/>
            <person name="Bucao C."/>
            <person name="Bouchez O."/>
            <person name="Gislard M."/>
            <person name="Lluch J."/>
            <person name="Milhes M."/>
            <person name="Lampietro C."/>
            <person name="Lopez Roques C."/>
            <person name="Donnadieu C."/>
            <person name="Braasch I."/>
            <person name="Desvignes T."/>
            <person name="Postlethwait J."/>
            <person name="Bobe J."/>
            <person name="Guiguen Y."/>
            <person name="Dirks R."/>
        </authorList>
    </citation>
    <scope>NUCLEOTIDE SEQUENCE</scope>
    <source>
        <strain evidence="6">Tag_6206</strain>
        <tissue evidence="6">Liver</tissue>
    </source>
</reference>
<evidence type="ECO:0000256" key="3">
    <source>
        <dbReference type="PROSITE-ProRule" id="PRU00024"/>
    </source>
</evidence>
<dbReference type="Pfam" id="PF00643">
    <property type="entry name" value="zf-B_box"/>
    <property type="match status" value="1"/>
</dbReference>
<organism evidence="6 7">
    <name type="scientific">Anguilla anguilla</name>
    <name type="common">European freshwater eel</name>
    <name type="synonym">Muraena anguilla</name>
    <dbReference type="NCBI Taxonomy" id="7936"/>
    <lineage>
        <taxon>Eukaryota</taxon>
        <taxon>Metazoa</taxon>
        <taxon>Chordata</taxon>
        <taxon>Craniata</taxon>
        <taxon>Vertebrata</taxon>
        <taxon>Euteleostomi</taxon>
        <taxon>Actinopterygii</taxon>
        <taxon>Neopterygii</taxon>
        <taxon>Teleostei</taxon>
        <taxon>Anguilliformes</taxon>
        <taxon>Anguillidae</taxon>
        <taxon>Anguilla</taxon>
    </lineage>
</organism>
<keyword evidence="1 3" id="KW-0479">Metal-binding</keyword>
<accession>A0A9D3LZ72</accession>
<dbReference type="PANTHER" id="PTHR24103">
    <property type="entry name" value="E3 UBIQUITIN-PROTEIN LIGASE TRIM"/>
    <property type="match status" value="1"/>
</dbReference>
<dbReference type="PROSITE" id="PS50119">
    <property type="entry name" value="ZF_BBOX"/>
    <property type="match status" value="1"/>
</dbReference>
<dbReference type="SUPFAM" id="SSF57845">
    <property type="entry name" value="B-box zinc-binding domain"/>
    <property type="match status" value="1"/>
</dbReference>
<feature type="region of interest" description="Disordered" evidence="4">
    <location>
        <begin position="21"/>
        <end position="68"/>
    </location>
</feature>
<sequence>MPQPASVPPACLFSIHLPRRRPTGPVATETRSRALPPVQTDRTTSGLRKSAHRTATWQCPPLQRRGHGEAEPASQVCHTCGFAFCAVHAEKHQRSTRHALAPYRPEEEPAAERHGDGVQGAQGGGGRRAWREGVRKKRRRGQPQEGGKSRDTVTVERLRCTEHGQEGSLYCKNDEKIVCVVCAVQGEHNTHEIITLREAYLWQKSKGGVDLLGSTQEMAERIKSKWTSPDMSTEQLECYVNQQFDALHRLVRLEERRTLHLVDLKEAFLTAQAAEKMAEISVHTERLQAEMDSITQQLGALDQGEEPAANPVPMAVEARPRPEPEPRQDPPGDYRDGGPGSFMGHAP</sequence>
<keyword evidence="2" id="KW-0862">Zinc</keyword>
<protein>
    <recommendedName>
        <fullName evidence="5">B box-type domain-containing protein</fullName>
    </recommendedName>
</protein>
<feature type="compositionally biased region" description="Basic and acidic residues" evidence="4">
    <location>
        <begin position="104"/>
        <end position="116"/>
    </location>
</feature>
<evidence type="ECO:0000313" key="6">
    <source>
        <dbReference type="EMBL" id="KAG5839046.1"/>
    </source>
</evidence>
<feature type="region of interest" description="Disordered" evidence="4">
    <location>
        <begin position="96"/>
        <end position="152"/>
    </location>
</feature>
<dbReference type="SMART" id="SM00336">
    <property type="entry name" value="BBOX"/>
    <property type="match status" value="1"/>
</dbReference>
<feature type="compositionally biased region" description="Polar residues" evidence="4">
    <location>
        <begin position="40"/>
        <end position="57"/>
    </location>
</feature>
<feature type="compositionally biased region" description="Basic and acidic residues" evidence="4">
    <location>
        <begin position="318"/>
        <end position="336"/>
    </location>
</feature>
<evidence type="ECO:0000313" key="7">
    <source>
        <dbReference type="Proteomes" id="UP001044222"/>
    </source>
</evidence>
<dbReference type="InterPro" id="IPR000315">
    <property type="entry name" value="Znf_B-box"/>
</dbReference>
<evidence type="ECO:0000256" key="2">
    <source>
        <dbReference type="ARBA" id="ARBA00022833"/>
    </source>
</evidence>
<feature type="compositionally biased region" description="Gly residues" evidence="4">
    <location>
        <begin position="117"/>
        <end position="127"/>
    </location>
</feature>
<evidence type="ECO:0000256" key="4">
    <source>
        <dbReference type="SAM" id="MobiDB-lite"/>
    </source>
</evidence>
<keyword evidence="7" id="KW-1185">Reference proteome</keyword>
<dbReference type="Proteomes" id="UP001044222">
    <property type="component" value="Chromosome 11"/>
</dbReference>
<keyword evidence="1 3" id="KW-0863">Zinc-finger</keyword>
<dbReference type="GO" id="GO:0008270">
    <property type="term" value="F:zinc ion binding"/>
    <property type="evidence" value="ECO:0007669"/>
    <property type="project" value="UniProtKB-KW"/>
</dbReference>